<reference evidence="2" key="1">
    <citation type="submission" date="2023-08" db="EMBL/GenBank/DDBJ databases">
        <title>Black Yeasts Isolated from many extreme environments.</title>
        <authorList>
            <person name="Coleine C."/>
            <person name="Stajich J.E."/>
            <person name="Selbmann L."/>
        </authorList>
    </citation>
    <scope>NUCLEOTIDE SEQUENCE</scope>
    <source>
        <strain evidence="2">CCFEE 5810</strain>
    </source>
</reference>
<keyword evidence="1" id="KW-0812">Transmembrane</keyword>
<sequence length="367" mass="39769">MAALDYFWFSNARVTVVNERHDGKGIPLDTLAAASNLSSGTYDFMTTLSLLPGKTWRLLLLAVLVLVAAVARSAVINILAYEAYSEARLFAFTADLHYLADTAIGFGRTQDIADRQWITGLLTGLAYEDASSKLTAGAYIGANATTESMSNQPAAVVKLYDVPGFRLTVNCTTHQPDYIGVTARGGYVTGVFFLLTTELPEGGRYRASYPGVPSQLTTSYNDVYQFAAFSLDAEEVYLAFLTPFLTPFNESTNVESSAYGPIVPVAQNITGQGVNGIDTGFGDTKTIMSLWDITCSVYRQEGLLNYTRESSEEWILAASRFEDHPRRVASPLPPWQTNLQYHAPRSAIPVFGPAIALSAQGGACNAI</sequence>
<accession>A0AAN7W1Y3</accession>
<proteinExistence type="predicted"/>
<dbReference type="Proteomes" id="UP001310594">
    <property type="component" value="Unassembled WGS sequence"/>
</dbReference>
<evidence type="ECO:0000256" key="1">
    <source>
        <dbReference type="SAM" id="Phobius"/>
    </source>
</evidence>
<feature type="transmembrane region" description="Helical" evidence="1">
    <location>
        <begin position="58"/>
        <end position="80"/>
    </location>
</feature>
<keyword evidence="1" id="KW-1133">Transmembrane helix</keyword>
<dbReference type="AlphaFoldDB" id="A0AAN7W1Y3"/>
<evidence type="ECO:0000313" key="3">
    <source>
        <dbReference type="Proteomes" id="UP001310594"/>
    </source>
</evidence>
<dbReference type="EMBL" id="JAVRQU010000021">
    <property type="protein sequence ID" value="KAK5691450.1"/>
    <property type="molecule type" value="Genomic_DNA"/>
</dbReference>
<organism evidence="2 3">
    <name type="scientific">Elasticomyces elasticus</name>
    <dbReference type="NCBI Taxonomy" id="574655"/>
    <lineage>
        <taxon>Eukaryota</taxon>
        <taxon>Fungi</taxon>
        <taxon>Dikarya</taxon>
        <taxon>Ascomycota</taxon>
        <taxon>Pezizomycotina</taxon>
        <taxon>Dothideomycetes</taxon>
        <taxon>Dothideomycetidae</taxon>
        <taxon>Mycosphaerellales</taxon>
        <taxon>Teratosphaeriaceae</taxon>
        <taxon>Elasticomyces</taxon>
    </lineage>
</organism>
<name>A0AAN7W1Y3_9PEZI</name>
<comment type="caution">
    <text evidence="2">The sequence shown here is derived from an EMBL/GenBank/DDBJ whole genome shotgun (WGS) entry which is preliminary data.</text>
</comment>
<evidence type="ECO:0000313" key="2">
    <source>
        <dbReference type="EMBL" id="KAK5691450.1"/>
    </source>
</evidence>
<protein>
    <submittedName>
        <fullName evidence="2">Uncharacterized protein</fullName>
    </submittedName>
</protein>
<keyword evidence="1" id="KW-0472">Membrane</keyword>
<gene>
    <name evidence="2" type="ORF">LTR97_011443</name>
</gene>